<protein>
    <submittedName>
        <fullName evidence="2">Outer capsid protein</fullName>
    </submittedName>
</protein>
<feature type="transmembrane region" description="Helical" evidence="1">
    <location>
        <begin position="67"/>
        <end position="90"/>
    </location>
</feature>
<keyword evidence="1" id="KW-0472">Membrane</keyword>
<accession>Q849C4</accession>
<reference evidence="2" key="1">
    <citation type="journal article" date="2003" name="J. Bacteriol.">
        <title>Identification and characterization of phytoplasmal genes, employing a novel method of isolating phytoplasmal genomic DNA.</title>
        <authorList>
            <person name="Melamed S."/>
            <person name="Tanne E."/>
            <person name="Ben-Haim R."/>
            <person name="Edelbaum O."/>
            <person name="Yogev D."/>
            <person name="Sela I."/>
        </authorList>
    </citation>
    <scope>NUCLEOTIDE SEQUENCE</scope>
</reference>
<keyword evidence="1" id="KW-1133">Transmembrane helix</keyword>
<feature type="transmembrane region" description="Helical" evidence="1">
    <location>
        <begin position="12"/>
        <end position="34"/>
    </location>
</feature>
<evidence type="ECO:0000256" key="1">
    <source>
        <dbReference type="SAM" id="Phobius"/>
    </source>
</evidence>
<dbReference type="AlphaFoldDB" id="Q849C4"/>
<evidence type="ECO:0000313" key="2">
    <source>
        <dbReference type="EMBL" id="AAO52663.1"/>
    </source>
</evidence>
<sequence length="106" mass="12644">MQSLPSPSEIRAFWSTFGIYPFIKFLNHTVLLYWGDSYDMVWIDFSFHWHPAAYWSVFWRPTTPVDIFITNTMCTVCILLLMHTVCILIFKHLEHLDVSTRKPLIF</sequence>
<keyword evidence="1" id="KW-0812">Transmembrane</keyword>
<organism evidence="2">
    <name type="scientific">Aster yellows phytoplasma</name>
    <dbReference type="NCBI Taxonomy" id="35779"/>
    <lineage>
        <taxon>Bacteria</taxon>
        <taxon>Bacillati</taxon>
        <taxon>Mycoplasmatota</taxon>
        <taxon>Mollicutes</taxon>
        <taxon>Acholeplasmatales</taxon>
        <taxon>Acholeplasmataceae</taxon>
        <taxon>Candidatus Phytoplasma</taxon>
        <taxon>16SrI (Aster yellows group)</taxon>
    </lineage>
</organism>
<name>Q849C4_ASTYP</name>
<proteinExistence type="predicted"/>
<dbReference type="EMBL" id="AY217339">
    <property type="protein sequence ID" value="AAO52663.1"/>
    <property type="molecule type" value="Genomic_DNA"/>
</dbReference>